<sequence length="12" mass="1385">MTNNYSRSLLVS</sequence>
<organism evidence="1">
    <name type="scientific">Rhizophora mucronata</name>
    <name type="common">Asiatic mangrove</name>
    <dbReference type="NCBI Taxonomy" id="61149"/>
    <lineage>
        <taxon>Eukaryota</taxon>
        <taxon>Viridiplantae</taxon>
        <taxon>Streptophyta</taxon>
        <taxon>Embryophyta</taxon>
        <taxon>Tracheophyta</taxon>
        <taxon>Spermatophyta</taxon>
        <taxon>Magnoliopsida</taxon>
        <taxon>eudicotyledons</taxon>
        <taxon>Gunneridae</taxon>
        <taxon>Pentapetalae</taxon>
        <taxon>rosids</taxon>
        <taxon>fabids</taxon>
        <taxon>Malpighiales</taxon>
        <taxon>Rhizophoraceae</taxon>
        <taxon>Rhizophora</taxon>
    </lineage>
</organism>
<dbReference type="EMBL" id="GGEC01066466">
    <property type="protein sequence ID" value="MBX46950.1"/>
    <property type="molecule type" value="Transcribed_RNA"/>
</dbReference>
<protein>
    <submittedName>
        <fullName evidence="1">Uncharacterized protein</fullName>
    </submittedName>
</protein>
<proteinExistence type="predicted"/>
<reference evidence="1" key="1">
    <citation type="submission" date="2018-02" db="EMBL/GenBank/DDBJ databases">
        <title>Rhizophora mucronata_Transcriptome.</title>
        <authorList>
            <person name="Meera S.P."/>
            <person name="Sreeshan A."/>
            <person name="Augustine A."/>
        </authorList>
    </citation>
    <scope>NUCLEOTIDE SEQUENCE</scope>
    <source>
        <tissue evidence="1">Leaf</tissue>
    </source>
</reference>
<accession>A0A2P2NX00</accession>
<name>A0A2P2NX00_RHIMU</name>
<evidence type="ECO:0000313" key="1">
    <source>
        <dbReference type="EMBL" id="MBX46950.1"/>
    </source>
</evidence>